<dbReference type="EMBL" id="AMZH03001318">
    <property type="protein sequence ID" value="RRT79762.1"/>
    <property type="molecule type" value="Genomic_DNA"/>
</dbReference>
<comment type="caution">
    <text evidence="1">The sequence shown here is derived from an EMBL/GenBank/DDBJ whole genome shotgun (WGS) entry which is preliminary data.</text>
</comment>
<accession>A0A427AU29</accession>
<protein>
    <submittedName>
        <fullName evidence="1">Uncharacterized protein</fullName>
    </submittedName>
</protein>
<evidence type="ECO:0000313" key="1">
    <source>
        <dbReference type="EMBL" id="RRT79762.1"/>
    </source>
</evidence>
<reference evidence="1 2" key="1">
    <citation type="journal article" date="2014" name="Agronomy (Basel)">
        <title>A Draft Genome Sequence for Ensete ventricosum, the Drought-Tolerant Tree Against Hunger.</title>
        <authorList>
            <person name="Harrison J."/>
            <person name="Moore K.A."/>
            <person name="Paszkiewicz K."/>
            <person name="Jones T."/>
            <person name="Grant M."/>
            <person name="Ambacheew D."/>
            <person name="Muzemil S."/>
            <person name="Studholme D.J."/>
        </authorList>
    </citation>
    <scope>NUCLEOTIDE SEQUENCE [LARGE SCALE GENOMIC DNA]</scope>
</reference>
<evidence type="ECO:0000313" key="2">
    <source>
        <dbReference type="Proteomes" id="UP000287651"/>
    </source>
</evidence>
<organism evidence="1 2">
    <name type="scientific">Ensete ventricosum</name>
    <name type="common">Abyssinian banana</name>
    <name type="synonym">Musa ensete</name>
    <dbReference type="NCBI Taxonomy" id="4639"/>
    <lineage>
        <taxon>Eukaryota</taxon>
        <taxon>Viridiplantae</taxon>
        <taxon>Streptophyta</taxon>
        <taxon>Embryophyta</taxon>
        <taxon>Tracheophyta</taxon>
        <taxon>Spermatophyta</taxon>
        <taxon>Magnoliopsida</taxon>
        <taxon>Liliopsida</taxon>
        <taxon>Zingiberales</taxon>
        <taxon>Musaceae</taxon>
        <taxon>Ensete</taxon>
    </lineage>
</organism>
<gene>
    <name evidence="1" type="ORF">B296_00009760</name>
</gene>
<dbReference type="AlphaFoldDB" id="A0A427AU29"/>
<proteinExistence type="predicted"/>
<sequence>MDCHGHGSPCEEQREISTPRHFGCSLSLLRARKRRSQVEMKEELGKDMKGGKRRWKMSCCLQGRLVTGATCHSHDVDYRVSSVAPLLLRFLQSRSCYLPFVLYSLLFF</sequence>
<name>A0A427AU29_ENSVE</name>
<dbReference type="Proteomes" id="UP000287651">
    <property type="component" value="Unassembled WGS sequence"/>
</dbReference>